<dbReference type="EMBL" id="DXHL01000032">
    <property type="protein sequence ID" value="HIW11265.1"/>
    <property type="molecule type" value="Genomic_DNA"/>
</dbReference>
<dbReference type="Proteomes" id="UP000823926">
    <property type="component" value="Unassembled WGS sequence"/>
</dbReference>
<dbReference type="SUPFAM" id="SSF103088">
    <property type="entry name" value="OmpA-like"/>
    <property type="match status" value="1"/>
</dbReference>
<evidence type="ECO:0000256" key="1">
    <source>
        <dbReference type="SAM" id="SignalP"/>
    </source>
</evidence>
<feature type="signal peptide" evidence="1">
    <location>
        <begin position="1"/>
        <end position="20"/>
    </location>
</feature>
<dbReference type="AlphaFoldDB" id="A0A9D1QFJ1"/>
<dbReference type="Pfam" id="PF12099">
    <property type="entry name" value="DUF3575"/>
    <property type="match status" value="1"/>
</dbReference>
<dbReference type="Gene3D" id="3.30.1330.60">
    <property type="entry name" value="OmpA-like domain"/>
    <property type="match status" value="1"/>
</dbReference>
<dbReference type="InterPro" id="IPR036737">
    <property type="entry name" value="OmpA-like_sf"/>
</dbReference>
<protein>
    <submittedName>
        <fullName evidence="2">DUF3575 domain-containing protein</fullName>
    </submittedName>
</protein>
<name>A0A9D1QFJ1_9BACT</name>
<proteinExistence type="predicted"/>
<feature type="chain" id="PRO_5038701831" evidence="1">
    <location>
        <begin position="21"/>
        <end position="415"/>
    </location>
</feature>
<evidence type="ECO:0000313" key="3">
    <source>
        <dbReference type="Proteomes" id="UP000823926"/>
    </source>
</evidence>
<organism evidence="2 3">
    <name type="scientific">Candidatus Rikenella faecigallinarum</name>
    <dbReference type="NCBI Taxonomy" id="2838745"/>
    <lineage>
        <taxon>Bacteria</taxon>
        <taxon>Pseudomonadati</taxon>
        <taxon>Bacteroidota</taxon>
        <taxon>Bacteroidia</taxon>
        <taxon>Bacteroidales</taxon>
        <taxon>Rikenellaceae</taxon>
        <taxon>Rikenella</taxon>
    </lineage>
</organism>
<evidence type="ECO:0000313" key="2">
    <source>
        <dbReference type="EMBL" id="HIW11265.1"/>
    </source>
</evidence>
<reference evidence="2" key="2">
    <citation type="submission" date="2021-04" db="EMBL/GenBank/DDBJ databases">
        <authorList>
            <person name="Gilroy R."/>
        </authorList>
    </citation>
    <scope>NUCLEOTIDE SEQUENCE</scope>
    <source>
        <strain evidence="2">ChiBcec15-1070</strain>
    </source>
</reference>
<sequence length="415" mass="47576">MRQKLFICIFLIGSVVSAFAQGLHKSDTVSMRVYYRQGYSTFDPLYKDNEKNLQRFLSQVRSIQQDSMARIRTMRIVAGASPEGSYKANQVLSQKRAASIATVLGQYMPEMRDFFRIEPVGIDWGGLEQLVAQSDMPYRDDVLSVLRNTPEWVIKDGVVVDSRKRQLGMMHNGKAWWYMYDHFFPELRGAGGRIVCEVEYVPEPVVPIAEPIVKRPADSVIRMPDPVIEQPEPVTVHTPQLFYMALKTNLLYDVALVPNLGIEFYVGSGWSLTADGMFAWWKTDKKHYYWRVYGGEFSVRKYFGRAAQQKPLSGHHLGLYGQLLTYDFELGGTGYLSKLSYGGGIEYGYSFPIGRRFNLDLGVGVGYLGGEYKKYVPMDDHYVWQQTRQRHWIGPTKAEISLVWLIGRGNYNKRK</sequence>
<accession>A0A9D1QFJ1</accession>
<keyword evidence="1" id="KW-0732">Signal</keyword>
<gene>
    <name evidence="2" type="ORF">H9888_07200</name>
</gene>
<comment type="caution">
    <text evidence="2">The sequence shown here is derived from an EMBL/GenBank/DDBJ whole genome shotgun (WGS) entry which is preliminary data.</text>
</comment>
<dbReference type="InterPro" id="IPR021958">
    <property type="entry name" value="DUF3575"/>
</dbReference>
<reference evidence="2" key="1">
    <citation type="journal article" date="2021" name="PeerJ">
        <title>Extensive microbial diversity within the chicken gut microbiome revealed by metagenomics and culture.</title>
        <authorList>
            <person name="Gilroy R."/>
            <person name="Ravi A."/>
            <person name="Getino M."/>
            <person name="Pursley I."/>
            <person name="Horton D.L."/>
            <person name="Alikhan N.F."/>
            <person name="Baker D."/>
            <person name="Gharbi K."/>
            <person name="Hall N."/>
            <person name="Watson M."/>
            <person name="Adriaenssens E.M."/>
            <person name="Foster-Nyarko E."/>
            <person name="Jarju S."/>
            <person name="Secka A."/>
            <person name="Antonio M."/>
            <person name="Oren A."/>
            <person name="Chaudhuri R.R."/>
            <person name="La Ragione R."/>
            <person name="Hildebrand F."/>
            <person name="Pallen M.J."/>
        </authorList>
    </citation>
    <scope>NUCLEOTIDE SEQUENCE</scope>
    <source>
        <strain evidence="2">ChiBcec15-1070</strain>
    </source>
</reference>